<feature type="region of interest" description="Disordered" evidence="7">
    <location>
        <begin position="103"/>
        <end position="147"/>
    </location>
</feature>
<keyword evidence="1" id="KW-0808">Transferase</keyword>
<evidence type="ECO:0000256" key="6">
    <source>
        <dbReference type="PROSITE-ProRule" id="PRU00175"/>
    </source>
</evidence>
<protein>
    <recommendedName>
        <fullName evidence="8">RING-type domain-containing protein</fullName>
    </recommendedName>
</protein>
<dbReference type="InterPro" id="IPR001841">
    <property type="entry name" value="Znf_RING"/>
</dbReference>
<feature type="compositionally biased region" description="Low complexity" evidence="7">
    <location>
        <begin position="104"/>
        <end position="113"/>
    </location>
</feature>
<gene>
    <name evidence="9" type="ORF">CJOHNSTONI_LOCUS6650</name>
</gene>
<name>A0A8J2MQN6_9BILA</name>
<evidence type="ECO:0000256" key="7">
    <source>
        <dbReference type="SAM" id="MobiDB-lite"/>
    </source>
</evidence>
<dbReference type="SUPFAM" id="SSF57850">
    <property type="entry name" value="RING/U-box"/>
    <property type="match status" value="1"/>
</dbReference>
<dbReference type="Proteomes" id="UP000746747">
    <property type="component" value="Unassembled WGS sequence"/>
</dbReference>
<proteinExistence type="predicted"/>
<dbReference type="GO" id="GO:0005829">
    <property type="term" value="C:cytosol"/>
    <property type="evidence" value="ECO:0007669"/>
    <property type="project" value="TreeGrafter"/>
</dbReference>
<dbReference type="EMBL" id="CAKAEH010001483">
    <property type="protein sequence ID" value="CAG9536763.1"/>
    <property type="molecule type" value="Genomic_DNA"/>
</dbReference>
<reference evidence="9" key="1">
    <citation type="submission" date="2021-09" db="EMBL/GenBank/DDBJ databases">
        <authorList>
            <consortium name="Pathogen Informatics"/>
        </authorList>
    </citation>
    <scope>NUCLEOTIDE SEQUENCE</scope>
</reference>
<comment type="caution">
    <text evidence="9">The sequence shown here is derived from an EMBL/GenBank/DDBJ whole genome shotgun (WGS) entry which is preliminary data.</text>
</comment>
<keyword evidence="2" id="KW-0479">Metal-binding</keyword>
<evidence type="ECO:0000256" key="1">
    <source>
        <dbReference type="ARBA" id="ARBA00022679"/>
    </source>
</evidence>
<keyword evidence="3 6" id="KW-0863">Zinc-finger</keyword>
<dbReference type="GO" id="GO:0006511">
    <property type="term" value="P:ubiquitin-dependent protein catabolic process"/>
    <property type="evidence" value="ECO:0007669"/>
    <property type="project" value="TreeGrafter"/>
</dbReference>
<dbReference type="OrthoDB" id="5855253at2759"/>
<keyword evidence="10" id="KW-1185">Reference proteome</keyword>
<organism evidence="9 10">
    <name type="scientific">Cercopithifilaria johnstoni</name>
    <dbReference type="NCBI Taxonomy" id="2874296"/>
    <lineage>
        <taxon>Eukaryota</taxon>
        <taxon>Metazoa</taxon>
        <taxon>Ecdysozoa</taxon>
        <taxon>Nematoda</taxon>
        <taxon>Chromadorea</taxon>
        <taxon>Rhabditida</taxon>
        <taxon>Spirurina</taxon>
        <taxon>Spiruromorpha</taxon>
        <taxon>Filarioidea</taxon>
        <taxon>Onchocercidae</taxon>
        <taxon>Cercopithifilaria</taxon>
    </lineage>
</organism>
<feature type="domain" description="RING-type" evidence="8">
    <location>
        <begin position="8"/>
        <end position="48"/>
    </location>
</feature>
<evidence type="ECO:0000313" key="9">
    <source>
        <dbReference type="EMBL" id="CAG9536763.1"/>
    </source>
</evidence>
<dbReference type="GO" id="GO:0061630">
    <property type="term" value="F:ubiquitin protein ligase activity"/>
    <property type="evidence" value="ECO:0007669"/>
    <property type="project" value="TreeGrafter"/>
</dbReference>
<dbReference type="AlphaFoldDB" id="A0A8J2MQN6"/>
<accession>A0A8J2MQN6</accession>
<dbReference type="PANTHER" id="PTHR15067:SF4">
    <property type="entry name" value="E3 UBIQUITIN-PROTEIN LIGASE RNF8"/>
    <property type="match status" value="1"/>
</dbReference>
<dbReference type="Pfam" id="PF13639">
    <property type="entry name" value="zf-RING_2"/>
    <property type="match status" value="1"/>
</dbReference>
<dbReference type="PROSITE" id="PS50089">
    <property type="entry name" value="ZF_RING_2"/>
    <property type="match status" value="1"/>
</dbReference>
<dbReference type="SMART" id="SM00184">
    <property type="entry name" value="RING"/>
    <property type="match status" value="1"/>
</dbReference>
<keyword evidence="4" id="KW-0833">Ubl conjugation pathway</keyword>
<evidence type="ECO:0000256" key="5">
    <source>
        <dbReference type="ARBA" id="ARBA00022833"/>
    </source>
</evidence>
<dbReference type="Gene3D" id="3.30.40.10">
    <property type="entry name" value="Zinc/RING finger domain, C3HC4 (zinc finger)"/>
    <property type="match status" value="1"/>
</dbReference>
<feature type="compositionally biased region" description="Acidic residues" evidence="7">
    <location>
        <begin position="236"/>
        <end position="260"/>
    </location>
</feature>
<dbReference type="GO" id="GO:0008270">
    <property type="term" value="F:zinc ion binding"/>
    <property type="evidence" value="ECO:0007669"/>
    <property type="project" value="UniProtKB-KW"/>
</dbReference>
<keyword evidence="5" id="KW-0862">Zinc</keyword>
<evidence type="ECO:0000256" key="2">
    <source>
        <dbReference type="ARBA" id="ARBA00022723"/>
    </source>
</evidence>
<evidence type="ECO:0000256" key="4">
    <source>
        <dbReference type="ARBA" id="ARBA00022786"/>
    </source>
</evidence>
<dbReference type="GO" id="GO:0000151">
    <property type="term" value="C:ubiquitin ligase complex"/>
    <property type="evidence" value="ECO:0007669"/>
    <property type="project" value="TreeGrafter"/>
</dbReference>
<dbReference type="InterPro" id="IPR013083">
    <property type="entry name" value="Znf_RING/FYVE/PHD"/>
</dbReference>
<sequence>MVDIIGSCVIGSQNLCINNFSSLPCGHTFHYKCVMRWLLYSEQCPTCRAHTSARNIVKRLYFANCDDKAMNGVGTSGIAAVTDYNNKSASTANMNDSACHGNAESYNNNSGYDSDSEDGVNRTDDDFTDSNSANMENNDSITESEEENEEELKYQETVSDADMVSVLDVSGSVTSSDSLETFSESFSEIDDAASVSSVDHDNMEISELLDDHGEVSNDDDNIYTSLLLIEHIGSDSSDDDDSCSSGDSDDNNDDCDLTQL</sequence>
<evidence type="ECO:0000313" key="10">
    <source>
        <dbReference type="Proteomes" id="UP000746747"/>
    </source>
</evidence>
<evidence type="ECO:0000256" key="3">
    <source>
        <dbReference type="ARBA" id="ARBA00022771"/>
    </source>
</evidence>
<feature type="region of interest" description="Disordered" evidence="7">
    <location>
        <begin position="233"/>
        <end position="260"/>
    </location>
</feature>
<dbReference type="GO" id="GO:0016567">
    <property type="term" value="P:protein ubiquitination"/>
    <property type="evidence" value="ECO:0007669"/>
    <property type="project" value="TreeGrafter"/>
</dbReference>
<evidence type="ECO:0000259" key="8">
    <source>
        <dbReference type="PROSITE" id="PS50089"/>
    </source>
</evidence>
<dbReference type="PANTHER" id="PTHR15067">
    <property type="entry name" value="E3 UBIQUITIN-PROTEIN LIGASE RNF8"/>
    <property type="match status" value="1"/>
</dbReference>